<dbReference type="Proteomes" id="UP000003671">
    <property type="component" value="Unassembled WGS sequence"/>
</dbReference>
<proteinExistence type="predicted"/>
<dbReference type="AlphaFoldDB" id="C9KKS4"/>
<dbReference type="EMBL" id="ABWK02000009">
    <property type="protein sequence ID" value="EEX69724.1"/>
    <property type="molecule type" value="Genomic_DNA"/>
</dbReference>
<organism evidence="1 2">
    <name type="scientific">Mitsuokella multacida DSM 20544</name>
    <dbReference type="NCBI Taxonomy" id="500635"/>
    <lineage>
        <taxon>Bacteria</taxon>
        <taxon>Bacillati</taxon>
        <taxon>Bacillota</taxon>
        <taxon>Negativicutes</taxon>
        <taxon>Selenomonadales</taxon>
        <taxon>Selenomonadaceae</taxon>
        <taxon>Mitsuokella</taxon>
    </lineage>
</organism>
<accession>C9KKS4</accession>
<keyword evidence="2" id="KW-1185">Reference proteome</keyword>
<name>C9KKS4_9FIRM</name>
<protein>
    <submittedName>
        <fullName evidence="1">Uncharacterized protein</fullName>
    </submittedName>
</protein>
<dbReference type="STRING" id="500635.MITSMUL_03774"/>
<evidence type="ECO:0000313" key="2">
    <source>
        <dbReference type="Proteomes" id="UP000003671"/>
    </source>
</evidence>
<evidence type="ECO:0000313" key="1">
    <source>
        <dbReference type="EMBL" id="EEX69724.1"/>
    </source>
</evidence>
<sequence>MMRSFLKDRKKCVICENFLRNFRRMRYFLAGMCYDIDRRKGRCV</sequence>
<comment type="caution">
    <text evidence="1">The sequence shown here is derived from an EMBL/GenBank/DDBJ whole genome shotgun (WGS) entry which is preliminary data.</text>
</comment>
<gene>
    <name evidence="1" type="ORF">MITSMUL_03774</name>
</gene>
<dbReference type="HOGENOM" id="CLU_3218705_0_0_9"/>
<reference evidence="1" key="1">
    <citation type="submission" date="2009-09" db="EMBL/GenBank/DDBJ databases">
        <authorList>
            <person name="Weinstock G."/>
            <person name="Sodergren E."/>
            <person name="Clifton S."/>
            <person name="Fulton L."/>
            <person name="Fulton B."/>
            <person name="Courtney L."/>
            <person name="Fronick C."/>
            <person name="Harrison M."/>
            <person name="Strong C."/>
            <person name="Farmer C."/>
            <person name="Delahaunty K."/>
            <person name="Markovic C."/>
            <person name="Hall O."/>
            <person name="Minx P."/>
            <person name="Tomlinson C."/>
            <person name="Mitreva M."/>
            <person name="Nelson J."/>
            <person name="Hou S."/>
            <person name="Wollam A."/>
            <person name="Pepin K.H."/>
            <person name="Johnson M."/>
            <person name="Bhonagiri V."/>
            <person name="Nash W.E."/>
            <person name="Warren W."/>
            <person name="Chinwalla A."/>
            <person name="Mardis E.R."/>
            <person name="Wilson R.K."/>
        </authorList>
    </citation>
    <scope>NUCLEOTIDE SEQUENCE [LARGE SCALE GENOMIC DNA]</scope>
    <source>
        <strain evidence="1">DSM 20544</strain>
    </source>
</reference>